<feature type="compositionally biased region" description="Low complexity" evidence="1">
    <location>
        <begin position="161"/>
        <end position="172"/>
    </location>
</feature>
<dbReference type="InterPro" id="IPR014560">
    <property type="entry name" value="UCP030333_Alba"/>
</dbReference>
<protein>
    <submittedName>
        <fullName evidence="2">Uncharacterized protein</fullName>
    </submittedName>
</protein>
<gene>
    <name evidence="2" type="ORF">CHYS00102_LOCUS17656</name>
</gene>
<feature type="compositionally biased region" description="Polar residues" evidence="1">
    <location>
        <begin position="9"/>
        <end position="22"/>
    </location>
</feature>
<name>A0A7S1BKL2_9STRA</name>
<feature type="region of interest" description="Disordered" evidence="1">
    <location>
        <begin position="215"/>
        <end position="234"/>
    </location>
</feature>
<evidence type="ECO:0000313" key="2">
    <source>
        <dbReference type="EMBL" id="CAD8890451.1"/>
    </source>
</evidence>
<dbReference type="InterPro" id="IPR036882">
    <property type="entry name" value="Alba-like_dom_sf"/>
</dbReference>
<dbReference type="GO" id="GO:0003723">
    <property type="term" value="F:RNA binding"/>
    <property type="evidence" value="ECO:0007669"/>
    <property type="project" value="TreeGrafter"/>
</dbReference>
<dbReference type="Gene3D" id="3.30.110.20">
    <property type="entry name" value="Alba-like domain"/>
    <property type="match status" value="1"/>
</dbReference>
<dbReference type="GO" id="GO:0005634">
    <property type="term" value="C:nucleus"/>
    <property type="evidence" value="ECO:0007669"/>
    <property type="project" value="TreeGrafter"/>
</dbReference>
<dbReference type="AlphaFoldDB" id="A0A7S1BKL2"/>
<accession>A0A7S1BKL2</accession>
<feature type="region of interest" description="Disordered" evidence="1">
    <location>
        <begin position="145"/>
        <end position="186"/>
    </location>
</feature>
<organism evidence="2">
    <name type="scientific">Corethron hystrix</name>
    <dbReference type="NCBI Taxonomy" id="216773"/>
    <lineage>
        <taxon>Eukaryota</taxon>
        <taxon>Sar</taxon>
        <taxon>Stramenopiles</taxon>
        <taxon>Ochrophyta</taxon>
        <taxon>Bacillariophyta</taxon>
        <taxon>Coscinodiscophyceae</taxon>
        <taxon>Corethrophycidae</taxon>
        <taxon>Corethrales</taxon>
        <taxon>Corethraceae</taxon>
        <taxon>Corethron</taxon>
    </lineage>
</organism>
<evidence type="ECO:0000256" key="1">
    <source>
        <dbReference type="SAM" id="MobiDB-lite"/>
    </source>
</evidence>
<sequence>MSKEGKAISSESSVGRATSQTDSVEDEHSLPPLIIRPQEDPPIQQGASEGESELHQEEVETHNRSITSPPPPSLDTSLEENRQVIAVSASKGPAAFFNLARKFLVTDEYCDLSALETAIVSAVDAAHLLERSKLATIVSVQTSYVKVETRRRGSTSRSTRHQSTQSPTSTPNRSHHRRSKSGGESVKEVRRARIVITVKRTEDYRVWLEENPLPLHEIMGTGDDDDGVTSALSP</sequence>
<reference evidence="2" key="1">
    <citation type="submission" date="2021-01" db="EMBL/GenBank/DDBJ databases">
        <authorList>
            <person name="Corre E."/>
            <person name="Pelletier E."/>
            <person name="Niang G."/>
            <person name="Scheremetjew M."/>
            <person name="Finn R."/>
            <person name="Kale V."/>
            <person name="Holt S."/>
            <person name="Cochrane G."/>
            <person name="Meng A."/>
            <person name="Brown T."/>
            <person name="Cohen L."/>
        </authorList>
    </citation>
    <scope>NUCLEOTIDE SEQUENCE</scope>
    <source>
        <strain evidence="2">308</strain>
    </source>
</reference>
<dbReference type="EMBL" id="HBFR01024646">
    <property type="protein sequence ID" value="CAD8890451.1"/>
    <property type="molecule type" value="Transcribed_RNA"/>
</dbReference>
<feature type="compositionally biased region" description="Basic and acidic residues" evidence="1">
    <location>
        <begin position="52"/>
        <end position="63"/>
    </location>
</feature>
<feature type="region of interest" description="Disordered" evidence="1">
    <location>
        <begin position="1"/>
        <end position="76"/>
    </location>
</feature>
<dbReference type="PANTHER" id="PTHR31947">
    <property type="entry name" value="DNA/RNA-BINDING PROTEIN ALBA 3"/>
    <property type="match status" value="1"/>
</dbReference>
<dbReference type="PANTHER" id="PTHR31947:SF36">
    <property type="entry name" value="DNA_RNA-BINDING PROTEIN ALBA-LIKE DOMAIN-CONTAINING PROTEIN"/>
    <property type="match status" value="1"/>
</dbReference>
<proteinExistence type="predicted"/>